<dbReference type="Pfam" id="PF09594">
    <property type="entry name" value="GT87"/>
    <property type="match status" value="1"/>
</dbReference>
<keyword evidence="3" id="KW-0808">Transferase</keyword>
<dbReference type="EMBL" id="LYPC01000030">
    <property type="protein sequence ID" value="OCT10632.1"/>
    <property type="molecule type" value="Genomic_DNA"/>
</dbReference>
<dbReference type="InterPro" id="IPR008979">
    <property type="entry name" value="Galactose-bd-like_sf"/>
</dbReference>
<feature type="transmembrane region" description="Helical" evidence="8">
    <location>
        <begin position="15"/>
        <end position="37"/>
    </location>
</feature>
<dbReference type="InterPro" id="IPR032421">
    <property type="entry name" value="PMT_4TMC"/>
</dbReference>
<feature type="transmembrane region" description="Helical" evidence="8">
    <location>
        <begin position="726"/>
        <end position="743"/>
    </location>
</feature>
<feature type="transmembrane region" description="Helical" evidence="8">
    <location>
        <begin position="131"/>
        <end position="148"/>
    </location>
</feature>
<feature type="transmembrane region" description="Helical" evidence="8">
    <location>
        <begin position="485"/>
        <end position="504"/>
    </location>
</feature>
<dbReference type="InterPro" id="IPR018584">
    <property type="entry name" value="GT87"/>
</dbReference>
<dbReference type="InterPro" id="IPR038731">
    <property type="entry name" value="RgtA/B/C-like"/>
</dbReference>
<evidence type="ECO:0000256" key="3">
    <source>
        <dbReference type="ARBA" id="ARBA00022679"/>
    </source>
</evidence>
<protein>
    <recommendedName>
        <fullName evidence="9">F5/8 type C domain-containing protein</fullName>
    </recommendedName>
</protein>
<dbReference type="GO" id="GO:0016758">
    <property type="term" value="F:hexosyltransferase activity"/>
    <property type="evidence" value="ECO:0007669"/>
    <property type="project" value="InterPro"/>
</dbReference>
<dbReference type="PANTHER" id="PTHR10050">
    <property type="entry name" value="DOLICHYL-PHOSPHATE-MANNOSE--PROTEIN MANNOSYLTRANSFERASE"/>
    <property type="match status" value="1"/>
</dbReference>
<dbReference type="InterPro" id="IPR027005">
    <property type="entry name" value="PMT-like"/>
</dbReference>
<feature type="transmembrane region" description="Helical" evidence="8">
    <location>
        <begin position="1023"/>
        <end position="1041"/>
    </location>
</feature>
<feature type="transmembrane region" description="Helical" evidence="8">
    <location>
        <begin position="696"/>
        <end position="717"/>
    </location>
</feature>
<dbReference type="Gene3D" id="2.60.120.260">
    <property type="entry name" value="Galactose-binding domain-like"/>
    <property type="match status" value="1"/>
</dbReference>
<evidence type="ECO:0000256" key="8">
    <source>
        <dbReference type="SAM" id="Phobius"/>
    </source>
</evidence>
<keyword evidence="11" id="KW-1185">Reference proteome</keyword>
<feature type="transmembrane region" description="Helical" evidence="8">
    <location>
        <begin position="800"/>
        <end position="817"/>
    </location>
</feature>
<name>A0A1C0ZRD6_9BACL</name>
<comment type="caution">
    <text evidence="10">The sequence shown here is derived from an EMBL/GenBank/DDBJ whole genome shotgun (WGS) entry which is preliminary data.</text>
</comment>
<dbReference type="AlphaFoldDB" id="A0A1C0ZRD6"/>
<evidence type="ECO:0000256" key="5">
    <source>
        <dbReference type="ARBA" id="ARBA00022989"/>
    </source>
</evidence>
<evidence type="ECO:0000256" key="4">
    <source>
        <dbReference type="ARBA" id="ARBA00022692"/>
    </source>
</evidence>
<dbReference type="STRING" id="512399.A8709_22580"/>
<keyword evidence="2" id="KW-1003">Cell membrane</keyword>
<feature type="transmembrane region" description="Helical" evidence="8">
    <location>
        <begin position="213"/>
        <end position="235"/>
    </location>
</feature>
<feature type="transmembrane region" description="Helical" evidence="8">
    <location>
        <begin position="749"/>
        <end position="765"/>
    </location>
</feature>
<evidence type="ECO:0000313" key="10">
    <source>
        <dbReference type="EMBL" id="OCT10632.1"/>
    </source>
</evidence>
<reference evidence="11" key="1">
    <citation type="submission" date="2016-05" db="EMBL/GenBank/DDBJ databases">
        <title>Paenibacillus oryzae. sp. nov., isolated from the rice root.</title>
        <authorList>
            <person name="Zhang J."/>
            <person name="Zhang X."/>
        </authorList>
    </citation>
    <scope>NUCLEOTIDE SEQUENCE [LARGE SCALE GENOMIC DNA]</scope>
    <source>
        <strain evidence="11">KCTC13222</strain>
    </source>
</reference>
<accession>A0A1C0ZRD6</accession>
<evidence type="ECO:0000313" key="11">
    <source>
        <dbReference type="Proteomes" id="UP000093309"/>
    </source>
</evidence>
<feature type="transmembrane region" description="Helical" evidence="8">
    <location>
        <begin position="777"/>
        <end position="794"/>
    </location>
</feature>
<dbReference type="Pfam" id="PF16192">
    <property type="entry name" value="PMT_4TMC"/>
    <property type="match status" value="1"/>
</dbReference>
<feature type="transmembrane region" description="Helical" evidence="8">
    <location>
        <begin position="389"/>
        <end position="412"/>
    </location>
</feature>
<organism evidence="10 11">
    <name type="scientific">Paenibacillus pectinilyticus</name>
    <dbReference type="NCBI Taxonomy" id="512399"/>
    <lineage>
        <taxon>Bacteria</taxon>
        <taxon>Bacillati</taxon>
        <taxon>Bacillota</taxon>
        <taxon>Bacilli</taxon>
        <taxon>Bacillales</taxon>
        <taxon>Paenibacillaceae</taxon>
        <taxon>Paenibacillus</taxon>
    </lineage>
</organism>
<keyword evidence="5 8" id="KW-1133">Transmembrane helix</keyword>
<feature type="transmembrane region" description="Helical" evidence="8">
    <location>
        <begin position="100"/>
        <end position="119"/>
    </location>
</feature>
<gene>
    <name evidence="10" type="ORF">A8709_22580</name>
</gene>
<feature type="transmembrane region" description="Helical" evidence="8">
    <location>
        <begin position="1056"/>
        <end position="1079"/>
    </location>
</feature>
<keyword evidence="6 8" id="KW-0472">Membrane</keyword>
<dbReference type="Pfam" id="PF00754">
    <property type="entry name" value="F5_F8_type_C"/>
    <property type="match status" value="1"/>
</dbReference>
<feature type="transmembrane region" description="Helical" evidence="8">
    <location>
        <begin position="356"/>
        <end position="377"/>
    </location>
</feature>
<evidence type="ECO:0000256" key="6">
    <source>
        <dbReference type="ARBA" id="ARBA00023136"/>
    </source>
</evidence>
<evidence type="ECO:0000256" key="1">
    <source>
        <dbReference type="ARBA" id="ARBA00004651"/>
    </source>
</evidence>
<dbReference type="PROSITE" id="PS50022">
    <property type="entry name" value="FA58C_3"/>
    <property type="match status" value="1"/>
</dbReference>
<sequence>MASWFKQKGVAPNTYFLLGFMILIALILRLVLAPIWVGYDTDVRTFMAWADRAYTVGLNDLYTNAKDYFLDYPPGYMYVLYLVGLLHHKLSIPWESGSSLLILKLPSILADLGTVYLLFRLAISKREGARTWVQALWIAGLFAFNPAIWANSAVWGQVDSFFMLFIVATLLMQMKGKLPQAAFFIALALLLKPQALLFGLFLLIDVIRTRKPMVWLLSVLTGVATMAVLALPFAVGRGYGWMISLYSGTLASYPYGSLNAFNVIALLGGNFIDINSGFWHLSYQWIGLVLMGLSIIYVCFLYTVGRERRGVVLYASFLFITAVFMCMTKMHERYLHYGLLLALVSYIYIKDRRILWLFIGFSITHFINIGDVLLRSFHQDYHIPRYDPLMLTISAINVMMFIYACTLGWRLFVKSDQDGHMEETKPPTDQYTALDKDQIEENLLANDTSSPRNIRETALWKAIFHPTEDRVERSPRGRFFSKKDVLYLGALVVVYTIIALFHLGGHKDPTTFWKPTNAGETVIADLGGPHQITRINSFAGVGEGAYSYWFSKDGEQWQDAMPVKSDHTKVFTWNTVEANKEARYVKIVIDTQEGAALHLHEIGIFGDGGTTPLPIIGVKEQDVNSADEGKTANLFDEPSVVPYTPTYMNGTYFDEIYHARTAYEHLHKIEPYESTHPPLGKIFISLGIYIFGLNPFGWRIIGTLFGVGMIPIMYVFAKRMFGRSEYALIAAFLFTFDFMHFAQTRISTIDVYGVFFIMLMFYFMYRYTTLSFFREKLWTTLIPLGVSGLFFGIGAASKWIVIYGGAGLALLLLISLWERFREYQFARRLLREDRQEVLETEAGAEAVVEDSVEENAENERLSVAETAQLQRVQKLFVRNTLLTLLWCVLTFVIIPAGVYTLSYIPFMMVPGPGHGLKDVVTYQKHMYDYHKNLVATHPFSSPWWEWPMMIRPIWYYQAKLMPTGMLSSIVSFGNPLVWWPGFIAVLLAFYTAITRKDKMLRMLLIAYCSQYLPWILVPRLTFIYHYFAMVPFLVLILTYYIKDYLEKGPVHKRRWVYGYLVAVFVLFVLFYPILSGMIIPAKYSFFLRWMPGWNFF</sequence>
<comment type="subcellular location">
    <subcellularLocation>
        <location evidence="1">Cell membrane</location>
        <topology evidence="1">Multi-pass membrane protein</topology>
    </subcellularLocation>
</comment>
<feature type="domain" description="F5/8 type C" evidence="9">
    <location>
        <begin position="508"/>
        <end position="607"/>
    </location>
</feature>
<feature type="transmembrane region" description="Helical" evidence="8">
    <location>
        <begin position="334"/>
        <end position="349"/>
    </location>
</feature>
<dbReference type="OrthoDB" id="9776737at2"/>
<feature type="transmembrane region" description="Helical" evidence="8">
    <location>
        <begin position="311"/>
        <end position="328"/>
    </location>
</feature>
<comment type="similarity">
    <text evidence="7">Belongs to the glycosyltransferase 87 family.</text>
</comment>
<evidence type="ECO:0000259" key="9">
    <source>
        <dbReference type="PROSITE" id="PS50022"/>
    </source>
</evidence>
<dbReference type="RefSeq" id="WP_065859044.1">
    <property type="nucleotide sequence ID" value="NZ_LYPC01000030.1"/>
</dbReference>
<keyword evidence="4 8" id="KW-0812">Transmembrane</keyword>
<feature type="transmembrane region" description="Helical" evidence="8">
    <location>
        <begin position="1000"/>
        <end position="1017"/>
    </location>
</feature>
<evidence type="ECO:0000256" key="7">
    <source>
        <dbReference type="ARBA" id="ARBA00024033"/>
    </source>
</evidence>
<feature type="transmembrane region" description="Helical" evidence="8">
    <location>
        <begin position="183"/>
        <end position="207"/>
    </location>
</feature>
<dbReference type="InterPro" id="IPR000421">
    <property type="entry name" value="FA58C"/>
</dbReference>
<feature type="transmembrane region" description="Helical" evidence="8">
    <location>
        <begin position="284"/>
        <end position="304"/>
    </location>
</feature>
<feature type="transmembrane region" description="Helical" evidence="8">
    <location>
        <begin position="881"/>
        <end position="904"/>
    </location>
</feature>
<dbReference type="Proteomes" id="UP000093309">
    <property type="component" value="Unassembled WGS sequence"/>
</dbReference>
<dbReference type="Pfam" id="PF13231">
    <property type="entry name" value="PMT_2"/>
    <property type="match status" value="1"/>
</dbReference>
<proteinExistence type="inferred from homology"/>
<dbReference type="GO" id="GO:0005886">
    <property type="term" value="C:plasma membrane"/>
    <property type="evidence" value="ECO:0007669"/>
    <property type="project" value="UniProtKB-SubCell"/>
</dbReference>
<feature type="transmembrane region" description="Helical" evidence="8">
    <location>
        <begin position="976"/>
        <end position="993"/>
    </location>
</feature>
<evidence type="ECO:0000256" key="2">
    <source>
        <dbReference type="ARBA" id="ARBA00022475"/>
    </source>
</evidence>
<dbReference type="SUPFAM" id="SSF49785">
    <property type="entry name" value="Galactose-binding domain-like"/>
    <property type="match status" value="1"/>
</dbReference>